<name>A0A0W0YLU1_9GAMM</name>
<dbReference type="PATRIC" id="fig|1122169.6.peg.2744"/>
<protein>
    <submittedName>
        <fullName evidence="1">Uncharacterized protein</fullName>
    </submittedName>
</protein>
<dbReference type="AlphaFoldDB" id="A0A0W0YLU1"/>
<evidence type="ECO:0000313" key="1">
    <source>
        <dbReference type="EMBL" id="KTD57550.1"/>
    </source>
</evidence>
<keyword evidence="2" id="KW-1185">Reference proteome</keyword>
<sequence length="91" mass="10200">MTSNVQQAPTPEEFSKAMNFIGQNLLSTLIKSIQELPAPLRNNEMVLQGLAAFLSNVIHKQWPDNKEARKETLDRFTKIVNAHLANIAEIA</sequence>
<organism evidence="1 2">
    <name type="scientific">Legionella shakespearei DSM 23087</name>
    <dbReference type="NCBI Taxonomy" id="1122169"/>
    <lineage>
        <taxon>Bacteria</taxon>
        <taxon>Pseudomonadati</taxon>
        <taxon>Pseudomonadota</taxon>
        <taxon>Gammaproteobacteria</taxon>
        <taxon>Legionellales</taxon>
        <taxon>Legionellaceae</taxon>
        <taxon>Legionella</taxon>
    </lineage>
</organism>
<dbReference type="RefSeq" id="WP_018576120.1">
    <property type="nucleotide sequence ID" value="NZ_KB892382.1"/>
</dbReference>
<reference evidence="1 2" key="1">
    <citation type="submission" date="2015-11" db="EMBL/GenBank/DDBJ databases">
        <title>Genomic analysis of 38 Legionella species identifies large and diverse effector repertoires.</title>
        <authorList>
            <person name="Burstein D."/>
            <person name="Amaro F."/>
            <person name="Zusman T."/>
            <person name="Lifshitz Z."/>
            <person name="Cohen O."/>
            <person name="Gilbert J.A."/>
            <person name="Pupko T."/>
            <person name="Shuman H.A."/>
            <person name="Segal G."/>
        </authorList>
    </citation>
    <scope>NUCLEOTIDE SEQUENCE [LARGE SCALE GENOMIC DNA]</scope>
    <source>
        <strain evidence="1 2">ATCC 49655</strain>
    </source>
</reference>
<gene>
    <name evidence="1" type="ORF">Lsha_2391</name>
</gene>
<accession>A0A0W0YLU1</accession>
<comment type="caution">
    <text evidence="1">The sequence shown here is derived from an EMBL/GenBank/DDBJ whole genome shotgun (WGS) entry which is preliminary data.</text>
</comment>
<dbReference type="Proteomes" id="UP000054600">
    <property type="component" value="Unassembled WGS sequence"/>
</dbReference>
<dbReference type="EMBL" id="LNYW01000066">
    <property type="protein sequence ID" value="KTD57550.1"/>
    <property type="molecule type" value="Genomic_DNA"/>
</dbReference>
<evidence type="ECO:0000313" key="2">
    <source>
        <dbReference type="Proteomes" id="UP000054600"/>
    </source>
</evidence>
<dbReference type="eggNOG" id="ENOG5030ZQC">
    <property type="taxonomic scope" value="Bacteria"/>
</dbReference>
<proteinExistence type="predicted"/>